<name>A0A8H7KCL9_BIOOC</name>
<dbReference type="InterPro" id="IPR046676">
    <property type="entry name" value="DUF6546"/>
</dbReference>
<gene>
    <name evidence="10" type="ORF">IM811_005577</name>
</gene>
<evidence type="ECO:0000259" key="9">
    <source>
        <dbReference type="Pfam" id="PF20183"/>
    </source>
</evidence>
<evidence type="ECO:0000256" key="2">
    <source>
        <dbReference type="ARBA" id="ARBA00010617"/>
    </source>
</evidence>
<keyword evidence="5 7" id="KW-0408">Iron</keyword>
<dbReference type="Pfam" id="PF00067">
    <property type="entry name" value="p450"/>
    <property type="match status" value="1"/>
</dbReference>
<keyword evidence="4 7" id="KW-0479">Metal-binding</keyword>
<evidence type="ECO:0000256" key="8">
    <source>
        <dbReference type="RuleBase" id="RU000461"/>
    </source>
</evidence>
<comment type="similarity">
    <text evidence="2 8">Belongs to the cytochrome P450 family.</text>
</comment>
<evidence type="ECO:0000256" key="6">
    <source>
        <dbReference type="ARBA" id="ARBA00023033"/>
    </source>
</evidence>
<dbReference type="GO" id="GO:0016705">
    <property type="term" value="F:oxidoreductase activity, acting on paired donors, with incorporation or reduction of molecular oxygen"/>
    <property type="evidence" value="ECO:0007669"/>
    <property type="project" value="InterPro"/>
</dbReference>
<dbReference type="InterPro" id="IPR050121">
    <property type="entry name" value="Cytochrome_P450_monoxygenase"/>
</dbReference>
<protein>
    <recommendedName>
        <fullName evidence="9">DUF6546 domain-containing protein</fullName>
    </recommendedName>
</protein>
<dbReference type="EMBL" id="JADCTT010000014">
    <property type="protein sequence ID" value="KAF9744796.1"/>
    <property type="molecule type" value="Genomic_DNA"/>
</dbReference>
<dbReference type="Proteomes" id="UP000616885">
    <property type="component" value="Unassembled WGS sequence"/>
</dbReference>
<dbReference type="Gene3D" id="1.10.630.10">
    <property type="entry name" value="Cytochrome P450"/>
    <property type="match status" value="1"/>
</dbReference>
<feature type="binding site" description="axial binding residue" evidence="7">
    <location>
        <position position="580"/>
    </location>
    <ligand>
        <name>heme</name>
        <dbReference type="ChEBI" id="CHEBI:30413"/>
    </ligand>
    <ligandPart>
        <name>Fe</name>
        <dbReference type="ChEBI" id="CHEBI:18248"/>
    </ligandPart>
</feature>
<dbReference type="InterPro" id="IPR036396">
    <property type="entry name" value="Cyt_P450_sf"/>
</dbReference>
<organism evidence="10 11">
    <name type="scientific">Bionectria ochroleuca</name>
    <name type="common">Gliocladium roseum</name>
    <dbReference type="NCBI Taxonomy" id="29856"/>
    <lineage>
        <taxon>Eukaryota</taxon>
        <taxon>Fungi</taxon>
        <taxon>Dikarya</taxon>
        <taxon>Ascomycota</taxon>
        <taxon>Pezizomycotina</taxon>
        <taxon>Sordariomycetes</taxon>
        <taxon>Hypocreomycetidae</taxon>
        <taxon>Hypocreales</taxon>
        <taxon>Bionectriaceae</taxon>
        <taxon>Clonostachys</taxon>
    </lineage>
</organism>
<dbReference type="PANTHER" id="PTHR24305:SF108">
    <property type="entry name" value="P450, PUTATIVE (EUROFUNG)-RELATED"/>
    <property type="match status" value="1"/>
</dbReference>
<evidence type="ECO:0000256" key="7">
    <source>
        <dbReference type="PIRSR" id="PIRSR602403-1"/>
    </source>
</evidence>
<sequence length="606" mass="69543">MLSTLPNELRFLIISCLRRNGCSLASLAATSCICRDLIEPQNFAHISLTPCRLSRFKLIAPCKRHFIRAIWFRIDLEDTRNAVWETNSKLIESAFRSLFSTLSLWDPSDGDLALDLSVFSPWDTKPCFAHTPLKPDLTDTQCDHDQELGLPAGIVHNLAPTASQFKRAFDQVPGYFTDEMPFPSVPVITSVNLRQQNRLQWLPCDLASLFSQMPRLEQVHYEPWRAWSAEKQLSMDEEYTAITCEDFTPALRRLIVSENFGEHYMAIMQASSPREHRHQLLTQTFAHQSLKLEMLSVSFMVEASNFFDQCKPSWTWPDLTSLTLTSQLLTPSADANSLFRKGAEVAMQMPHLKTMEIWNGRAGLAGMFQYRLEPGLIIWKGTWNLKLEDYAIQAWQAVASLHGVELHVWQEMLDETKMTCQLPEEHVLIHELAQAVFIGNESLLSNLTVLLHHLIKNPDCIRRIRAGLDELDVGLYGHRIWRDPKVIRLKYLDAVCRESTRMSTPGWHRQPRQVSTLVEHGQYTIPPMTSLSFTLKLLEHDPTLYPEPLKFKPERWLETNPDSAAMKRSSVTFGTGTRTCLGQFIAHQVLRRTVAALVYKFKHDFR</sequence>
<dbReference type="InterPro" id="IPR017972">
    <property type="entry name" value="Cyt_P450_CS"/>
</dbReference>
<keyword evidence="3 7" id="KW-0349">Heme</keyword>
<dbReference type="PRINTS" id="PR00465">
    <property type="entry name" value="EP450IV"/>
</dbReference>
<comment type="caution">
    <text evidence="10">The sequence shown here is derived from an EMBL/GenBank/DDBJ whole genome shotgun (WGS) entry which is preliminary data.</text>
</comment>
<dbReference type="InterPro" id="IPR001128">
    <property type="entry name" value="Cyt_P450"/>
</dbReference>
<dbReference type="InterPro" id="IPR002403">
    <property type="entry name" value="Cyt_P450_E_grp-IV"/>
</dbReference>
<dbReference type="PROSITE" id="PS00086">
    <property type="entry name" value="CYTOCHROME_P450"/>
    <property type="match status" value="1"/>
</dbReference>
<dbReference type="GO" id="GO:0004497">
    <property type="term" value="F:monooxygenase activity"/>
    <property type="evidence" value="ECO:0007669"/>
    <property type="project" value="UniProtKB-KW"/>
</dbReference>
<dbReference type="GO" id="GO:0005506">
    <property type="term" value="F:iron ion binding"/>
    <property type="evidence" value="ECO:0007669"/>
    <property type="project" value="InterPro"/>
</dbReference>
<evidence type="ECO:0000256" key="1">
    <source>
        <dbReference type="ARBA" id="ARBA00001971"/>
    </source>
</evidence>
<evidence type="ECO:0000256" key="4">
    <source>
        <dbReference type="ARBA" id="ARBA00022723"/>
    </source>
</evidence>
<keyword evidence="6 8" id="KW-0503">Monooxygenase</keyword>
<dbReference type="AlphaFoldDB" id="A0A8H7KCL9"/>
<keyword evidence="8" id="KW-0560">Oxidoreductase</keyword>
<evidence type="ECO:0000313" key="10">
    <source>
        <dbReference type="EMBL" id="KAF9744796.1"/>
    </source>
</evidence>
<proteinExistence type="inferred from homology"/>
<evidence type="ECO:0000256" key="3">
    <source>
        <dbReference type="ARBA" id="ARBA00022617"/>
    </source>
</evidence>
<dbReference type="Pfam" id="PF20183">
    <property type="entry name" value="DUF6546"/>
    <property type="match status" value="1"/>
</dbReference>
<accession>A0A8H7KCL9</accession>
<feature type="domain" description="DUF6546" evidence="9">
    <location>
        <begin position="249"/>
        <end position="421"/>
    </location>
</feature>
<dbReference type="SUPFAM" id="SSF48264">
    <property type="entry name" value="Cytochrome P450"/>
    <property type="match status" value="1"/>
</dbReference>
<evidence type="ECO:0000256" key="5">
    <source>
        <dbReference type="ARBA" id="ARBA00023004"/>
    </source>
</evidence>
<reference evidence="10" key="1">
    <citation type="submission" date="2020-10" db="EMBL/GenBank/DDBJ databases">
        <title>High-Quality Genome Resource of Clonostachys rosea strain S41 by Oxford Nanopore Long-Read Sequencing.</title>
        <authorList>
            <person name="Wang H."/>
        </authorList>
    </citation>
    <scope>NUCLEOTIDE SEQUENCE</scope>
    <source>
        <strain evidence="10">S41</strain>
    </source>
</reference>
<dbReference type="PANTHER" id="PTHR24305">
    <property type="entry name" value="CYTOCHROME P450"/>
    <property type="match status" value="1"/>
</dbReference>
<evidence type="ECO:0000313" key="11">
    <source>
        <dbReference type="Proteomes" id="UP000616885"/>
    </source>
</evidence>
<comment type="cofactor">
    <cofactor evidence="1 7">
        <name>heme</name>
        <dbReference type="ChEBI" id="CHEBI:30413"/>
    </cofactor>
</comment>
<dbReference type="GO" id="GO:0020037">
    <property type="term" value="F:heme binding"/>
    <property type="evidence" value="ECO:0007669"/>
    <property type="project" value="InterPro"/>
</dbReference>